<evidence type="ECO:0000256" key="1">
    <source>
        <dbReference type="SAM" id="MobiDB-lite"/>
    </source>
</evidence>
<protein>
    <submittedName>
        <fullName evidence="2">Uncharacterized protein</fullName>
    </submittedName>
</protein>
<keyword evidence="3" id="KW-1185">Reference proteome</keyword>
<sequence>MKKTNGALYRDAALGMVTGQRTRDTVFSIGGNEDLDTVTLASQADTKKVDATDDIGGGNHDSTGFSGEGHEVD</sequence>
<dbReference type="Proteomes" id="UP000186922">
    <property type="component" value="Unassembled WGS sequence"/>
</dbReference>
<accession>A0A1D1VR87</accession>
<evidence type="ECO:0000313" key="2">
    <source>
        <dbReference type="EMBL" id="GAV04087.1"/>
    </source>
</evidence>
<comment type="caution">
    <text evidence="2">The sequence shown here is derived from an EMBL/GenBank/DDBJ whole genome shotgun (WGS) entry which is preliminary data.</text>
</comment>
<dbReference type="EMBL" id="BDGG01000010">
    <property type="protein sequence ID" value="GAV04087.1"/>
    <property type="molecule type" value="Genomic_DNA"/>
</dbReference>
<proteinExistence type="predicted"/>
<gene>
    <name evidence="2" type="primary">RvY_14420-1</name>
    <name evidence="2" type="synonym">RvY_14420.1</name>
    <name evidence="2" type="ORF">RvY_14420</name>
</gene>
<name>A0A1D1VR87_RAMVA</name>
<reference evidence="2 3" key="1">
    <citation type="journal article" date="2016" name="Nat. Commun.">
        <title>Extremotolerant tardigrade genome and improved radiotolerance of human cultured cells by tardigrade-unique protein.</title>
        <authorList>
            <person name="Hashimoto T."/>
            <person name="Horikawa D.D."/>
            <person name="Saito Y."/>
            <person name="Kuwahara H."/>
            <person name="Kozuka-Hata H."/>
            <person name="Shin-I T."/>
            <person name="Minakuchi Y."/>
            <person name="Ohishi K."/>
            <person name="Motoyama A."/>
            <person name="Aizu T."/>
            <person name="Enomoto A."/>
            <person name="Kondo K."/>
            <person name="Tanaka S."/>
            <person name="Hara Y."/>
            <person name="Koshikawa S."/>
            <person name="Sagara H."/>
            <person name="Miura T."/>
            <person name="Yokobori S."/>
            <person name="Miyagawa K."/>
            <person name="Suzuki Y."/>
            <person name="Kubo T."/>
            <person name="Oyama M."/>
            <person name="Kohara Y."/>
            <person name="Fujiyama A."/>
            <person name="Arakawa K."/>
            <person name="Katayama T."/>
            <person name="Toyoda A."/>
            <person name="Kunieda T."/>
        </authorList>
    </citation>
    <scope>NUCLEOTIDE SEQUENCE [LARGE SCALE GENOMIC DNA]</scope>
    <source>
        <strain evidence="2 3">YOKOZUNA-1</strain>
    </source>
</reference>
<dbReference type="AlphaFoldDB" id="A0A1D1VR87"/>
<feature type="region of interest" description="Disordered" evidence="1">
    <location>
        <begin position="46"/>
        <end position="73"/>
    </location>
</feature>
<evidence type="ECO:0000313" key="3">
    <source>
        <dbReference type="Proteomes" id="UP000186922"/>
    </source>
</evidence>
<organism evidence="2 3">
    <name type="scientific">Ramazzottius varieornatus</name>
    <name type="common">Water bear</name>
    <name type="synonym">Tardigrade</name>
    <dbReference type="NCBI Taxonomy" id="947166"/>
    <lineage>
        <taxon>Eukaryota</taxon>
        <taxon>Metazoa</taxon>
        <taxon>Ecdysozoa</taxon>
        <taxon>Tardigrada</taxon>
        <taxon>Eutardigrada</taxon>
        <taxon>Parachela</taxon>
        <taxon>Hypsibioidea</taxon>
        <taxon>Ramazzottiidae</taxon>
        <taxon>Ramazzottius</taxon>
    </lineage>
</organism>